<keyword evidence="3" id="KW-1185">Reference proteome</keyword>
<dbReference type="PATRIC" id="fig|1121022.4.peg.140"/>
<dbReference type="Pfam" id="PF12412">
    <property type="entry name" value="DUF3667"/>
    <property type="match status" value="1"/>
</dbReference>
<dbReference type="InterPro" id="IPR022134">
    <property type="entry name" value="DUF3667"/>
</dbReference>
<sequence>MDGLGSLFGRHKAFVPEPGQKCLNCETELQGRFCYACGQDASNHHRHILHMIVDSIESLFHLDGRLWRTLPPLFFRPGTLAKDYMSGKLARHVPPFRTFLVALLLFIFVSEGLTHHLAKEFEHKTEEAAHALHDPAAVKAHGDALLKSAQADYAKETAALQKERADDLKDATSSEEKALVEASYTRAFAAEKAEYDAVAADPIAAATHDLELTSKGMAVLDDEEISVRSFAYDEKGAGSLKAKINKALKNPEALMLTMFGWGHRLAVLLLPLMTLALGLLYVYRKRFYLFDHFLVACNMMSFIFLTNALVLALPAEAMEWGFGVLTIWTPIYIFMTLRGAYGSGILGALIKTLLLWLTTTISFALLVAGIFLVSVNGF</sequence>
<feature type="transmembrane region" description="Helical" evidence="1">
    <location>
        <begin position="261"/>
        <end position="281"/>
    </location>
</feature>
<keyword evidence="1" id="KW-1133">Transmembrane helix</keyword>
<feature type="transmembrane region" description="Helical" evidence="1">
    <location>
        <begin position="320"/>
        <end position="341"/>
    </location>
</feature>
<feature type="transmembrane region" description="Helical" evidence="1">
    <location>
        <begin position="293"/>
        <end position="314"/>
    </location>
</feature>
<keyword evidence="1" id="KW-0812">Transmembrane</keyword>
<evidence type="ECO:0000256" key="1">
    <source>
        <dbReference type="SAM" id="Phobius"/>
    </source>
</evidence>
<organism evidence="2 3">
    <name type="scientific">Asticcacaulis benevestitus DSM 16100 = ATCC BAA-896</name>
    <dbReference type="NCBI Taxonomy" id="1121022"/>
    <lineage>
        <taxon>Bacteria</taxon>
        <taxon>Pseudomonadati</taxon>
        <taxon>Pseudomonadota</taxon>
        <taxon>Alphaproteobacteria</taxon>
        <taxon>Caulobacterales</taxon>
        <taxon>Caulobacteraceae</taxon>
        <taxon>Asticcacaulis</taxon>
    </lineage>
</organism>
<proteinExistence type="predicted"/>
<dbReference type="EMBL" id="AWGB01000001">
    <property type="protein sequence ID" value="ESQ94647.1"/>
    <property type="molecule type" value="Genomic_DNA"/>
</dbReference>
<evidence type="ECO:0008006" key="4">
    <source>
        <dbReference type="Google" id="ProtNLM"/>
    </source>
</evidence>
<accession>V4PL06</accession>
<dbReference type="Proteomes" id="UP000017837">
    <property type="component" value="Unassembled WGS sequence"/>
</dbReference>
<comment type="caution">
    <text evidence="2">The sequence shown here is derived from an EMBL/GenBank/DDBJ whole genome shotgun (WGS) entry which is preliminary data.</text>
</comment>
<gene>
    <name evidence="2" type="ORF">ABENE_00715</name>
</gene>
<dbReference type="AlphaFoldDB" id="V4PL06"/>
<reference evidence="2 3" key="1">
    <citation type="journal article" date="2014" name="Nature">
        <title>Sequential evolution of bacterial morphology by co-option of a developmental regulator.</title>
        <authorList>
            <person name="Jiang C."/>
            <person name="Brown P.J."/>
            <person name="Ducret A."/>
            <person name="Brun Y.V."/>
        </authorList>
    </citation>
    <scope>NUCLEOTIDE SEQUENCE [LARGE SCALE GENOMIC DNA]</scope>
    <source>
        <strain evidence="2 3">DSM 16100</strain>
    </source>
</reference>
<feature type="transmembrane region" description="Helical" evidence="1">
    <location>
        <begin position="353"/>
        <end position="375"/>
    </location>
</feature>
<keyword evidence="1" id="KW-0472">Membrane</keyword>
<name>V4PL06_9CAUL</name>
<protein>
    <recommendedName>
        <fullName evidence="4">DUF3667 domain-containing protein</fullName>
    </recommendedName>
</protein>
<evidence type="ECO:0000313" key="2">
    <source>
        <dbReference type="EMBL" id="ESQ94647.1"/>
    </source>
</evidence>
<dbReference type="STRING" id="1121022.GCA_000376105_01466"/>
<evidence type="ECO:0000313" key="3">
    <source>
        <dbReference type="Proteomes" id="UP000017837"/>
    </source>
</evidence>
<dbReference type="eggNOG" id="COG1566">
    <property type="taxonomic scope" value="Bacteria"/>
</dbReference>